<dbReference type="PROSITE" id="PS50011">
    <property type="entry name" value="PROTEIN_KINASE_DOM"/>
    <property type="match status" value="1"/>
</dbReference>
<dbReference type="FunFam" id="1.10.510.10:FF:000621">
    <property type="entry name" value="Serine/threonine-protein kinase"/>
    <property type="match status" value="1"/>
</dbReference>
<dbReference type="InterPro" id="IPR024171">
    <property type="entry name" value="SRK-like_kinase"/>
</dbReference>
<dbReference type="SMART" id="SM00108">
    <property type="entry name" value="B_lectin"/>
    <property type="match status" value="1"/>
</dbReference>
<keyword evidence="4 17" id="KW-0808">Transferase</keyword>
<evidence type="ECO:0000256" key="8">
    <source>
        <dbReference type="ARBA" id="ARBA00022777"/>
    </source>
</evidence>
<feature type="signal peptide" evidence="20">
    <location>
        <begin position="1"/>
        <end position="22"/>
    </location>
</feature>
<evidence type="ECO:0000256" key="17">
    <source>
        <dbReference type="PIRNR" id="PIRNR000641"/>
    </source>
</evidence>
<evidence type="ECO:0000256" key="13">
    <source>
        <dbReference type="ARBA" id="ARBA00023170"/>
    </source>
</evidence>
<name>A0A251U6A1_HELAN</name>
<evidence type="ECO:0000256" key="10">
    <source>
        <dbReference type="ARBA" id="ARBA00022989"/>
    </source>
</evidence>
<dbReference type="AlphaFoldDB" id="A0A251U6A1"/>
<evidence type="ECO:0000256" key="19">
    <source>
        <dbReference type="SAM" id="Phobius"/>
    </source>
</evidence>
<protein>
    <recommendedName>
        <fullName evidence="17">Receptor-like serine/threonine-protein kinase</fullName>
        <ecNumber evidence="17">2.7.11.1</ecNumber>
    </recommendedName>
</protein>
<feature type="domain" description="Protein kinase" evidence="21">
    <location>
        <begin position="476"/>
        <end position="790"/>
    </location>
</feature>
<dbReference type="STRING" id="4232.A0A251U6A1"/>
<feature type="domain" description="Bulb-type lectin" evidence="22">
    <location>
        <begin position="31"/>
        <end position="149"/>
    </location>
</feature>
<dbReference type="InterPro" id="IPR036426">
    <property type="entry name" value="Bulb-type_lectin_dom_sf"/>
</dbReference>
<dbReference type="PROSITE" id="PS00108">
    <property type="entry name" value="PROTEIN_KINASE_ST"/>
    <property type="match status" value="1"/>
</dbReference>
<dbReference type="Gene3D" id="1.10.510.10">
    <property type="entry name" value="Transferase(Phosphotransferase) domain 1"/>
    <property type="match status" value="1"/>
</dbReference>
<keyword evidence="3" id="KW-0245">EGF-like domain</keyword>
<feature type="binding site" evidence="18">
    <location>
        <position position="504"/>
    </location>
    <ligand>
        <name>ATP</name>
        <dbReference type="ChEBI" id="CHEBI:30616"/>
    </ligand>
</feature>
<keyword evidence="12" id="KW-1015">Disulfide bond</keyword>
<evidence type="ECO:0000256" key="15">
    <source>
        <dbReference type="ARBA" id="ARBA00047899"/>
    </source>
</evidence>
<evidence type="ECO:0000259" key="23">
    <source>
        <dbReference type="PROSITE" id="PS50948"/>
    </source>
</evidence>
<dbReference type="InterPro" id="IPR000858">
    <property type="entry name" value="S_locus_glycoprot_dom"/>
</dbReference>
<dbReference type="GO" id="GO:0004674">
    <property type="term" value="F:protein serine/threonine kinase activity"/>
    <property type="evidence" value="ECO:0007669"/>
    <property type="project" value="UniProtKB-KW"/>
</dbReference>
<dbReference type="Pfam" id="PF00069">
    <property type="entry name" value="Pkinase"/>
    <property type="match status" value="1"/>
</dbReference>
<dbReference type="EMBL" id="MNCJ02000323">
    <property type="protein sequence ID" value="KAF5795318.1"/>
    <property type="molecule type" value="Genomic_DNA"/>
</dbReference>
<keyword evidence="2 17" id="KW-0723">Serine/threonine-protein kinase</keyword>
<dbReference type="PROSITE" id="PS50948">
    <property type="entry name" value="PAN"/>
    <property type="match status" value="1"/>
</dbReference>
<keyword evidence="10 19" id="KW-1133">Transmembrane helix</keyword>
<evidence type="ECO:0000256" key="7">
    <source>
        <dbReference type="ARBA" id="ARBA00022741"/>
    </source>
</evidence>
<organism evidence="25 26">
    <name type="scientific">Helianthus annuus</name>
    <name type="common">Common sunflower</name>
    <dbReference type="NCBI Taxonomy" id="4232"/>
    <lineage>
        <taxon>Eukaryota</taxon>
        <taxon>Viridiplantae</taxon>
        <taxon>Streptophyta</taxon>
        <taxon>Embryophyta</taxon>
        <taxon>Tracheophyta</taxon>
        <taxon>Spermatophyta</taxon>
        <taxon>Magnoliopsida</taxon>
        <taxon>eudicotyledons</taxon>
        <taxon>Gunneridae</taxon>
        <taxon>Pentapetalae</taxon>
        <taxon>asterids</taxon>
        <taxon>campanulids</taxon>
        <taxon>Asterales</taxon>
        <taxon>Asteraceae</taxon>
        <taxon>Asteroideae</taxon>
        <taxon>Heliantheae alliance</taxon>
        <taxon>Heliantheae</taxon>
        <taxon>Helianthus</taxon>
    </lineage>
</organism>
<evidence type="ECO:0000256" key="9">
    <source>
        <dbReference type="ARBA" id="ARBA00022840"/>
    </source>
</evidence>
<evidence type="ECO:0000313" key="26">
    <source>
        <dbReference type="Proteomes" id="UP000215914"/>
    </source>
</evidence>
<keyword evidence="26" id="KW-1185">Reference proteome</keyword>
<dbReference type="EC" id="2.7.11.1" evidence="17"/>
<accession>A0A251U6A1</accession>
<dbReference type="FunFam" id="3.30.200.20:FF:000059">
    <property type="entry name" value="S-receptor-like serine/threonine-protein kinase"/>
    <property type="match status" value="1"/>
</dbReference>
<dbReference type="GO" id="GO:0048544">
    <property type="term" value="P:recognition of pollen"/>
    <property type="evidence" value="ECO:0007669"/>
    <property type="project" value="InterPro"/>
</dbReference>
<dbReference type="GO" id="GO:0016020">
    <property type="term" value="C:membrane"/>
    <property type="evidence" value="ECO:0007669"/>
    <property type="project" value="UniProtKB-SubCell"/>
</dbReference>
<evidence type="ECO:0000259" key="22">
    <source>
        <dbReference type="PROSITE" id="PS50927"/>
    </source>
</evidence>
<evidence type="ECO:0000256" key="1">
    <source>
        <dbReference type="ARBA" id="ARBA00004479"/>
    </source>
</evidence>
<keyword evidence="5 19" id="KW-0812">Transmembrane</keyword>
<comment type="catalytic activity">
    <reaction evidence="15 17">
        <text>L-threonyl-[protein] + ATP = O-phospho-L-threonyl-[protein] + ADP + H(+)</text>
        <dbReference type="Rhea" id="RHEA:46608"/>
        <dbReference type="Rhea" id="RHEA-COMP:11060"/>
        <dbReference type="Rhea" id="RHEA-COMP:11605"/>
        <dbReference type="ChEBI" id="CHEBI:15378"/>
        <dbReference type="ChEBI" id="CHEBI:30013"/>
        <dbReference type="ChEBI" id="CHEBI:30616"/>
        <dbReference type="ChEBI" id="CHEBI:61977"/>
        <dbReference type="ChEBI" id="CHEBI:456216"/>
        <dbReference type="EC" id="2.7.11.1"/>
    </reaction>
</comment>
<gene>
    <name evidence="25" type="ORF">HannXRQ_Chr08g0224531</name>
    <name evidence="24" type="ORF">HanXRQr2_Chr08g0338201</name>
</gene>
<sequence length="793" mass="89287">MPIPHPLFITFLLFLTSQTSYAQIQNQTTSTSTSEFPWTPSENRFLVSNNSVFSAGFLPSPNSRNHFIFSIFYNNMSETTTIWSVNDDSPVNTSSSLSITGSGELRLAGIQIPGTPTLSGNATRVLRLTDNGNLVFGNWNSFSHPTNTILPNQNINGTTLSVKNGTFQFTGKDLVFTGSYEQATYYQSGNAFQTLDDNGMMQLSNDATFIVSDYGDQSLRRLKLDEDGNLRIYGFDSGSGQWSVVWQALPELCRVKGTCGPNSICMYGDTYDTTVCRCPPGFERNSGGEGCRRKVTIGRDSKFLQLDYVNFSGGSDPGSQTNIDAWNFTICQSGCLNDPECVGFGYKYDGQRYCVLVRKLYYGLWSPATEATFFLRVDKSERDTTNFTGLTSILETTCPVQVSLPFPPEESSSTARNIAIISTLFAAELISGVAFFWVFLKKYVKYRDMARTFGLEFLPAGGPKRFTYAELKAATNDFSSVVGKGGFGDVYKGVLTDHRIVAVKCLKNVTSGDNEFWAEVTIIARMHHLNLVRLWGFCAEKGQRILVYEYVPNGSLDKFLFHSNKFEYSDGDYVDEDVDESRLLDRKPVLDWGIRYRIALGIARAIAYLHEECLEWVLHCDIKPENILIGADFCPKLSDFGLSKLRKKEDMVSYSKMCGTRGYMAPEWLKSDQITPKADVYSFGMVLLEIVTGVRNCNIQGSKMDSEDWYFPRWAFDKVYGEMDIEDILDKEIRRSYDSRVHEDMITRMVKTAIWCLQDRPEMRPSMGKVAKMIEGTVEIMEPKKPTIFFLGD</sequence>
<feature type="chain" id="PRO_5012670984" description="Receptor-like serine/threonine-protein kinase" evidence="20">
    <location>
        <begin position="23"/>
        <end position="793"/>
    </location>
</feature>
<dbReference type="Pfam" id="PF00954">
    <property type="entry name" value="S_locus_glycop"/>
    <property type="match status" value="1"/>
</dbReference>
<dbReference type="Gramene" id="mRNA:HanXRQr2_Chr08g0338201">
    <property type="protein sequence ID" value="CDS:HanXRQr2_Chr08g0338201.1"/>
    <property type="gene ID" value="HanXRQr2_Chr08g0338201"/>
</dbReference>
<evidence type="ECO:0000256" key="2">
    <source>
        <dbReference type="ARBA" id="ARBA00022527"/>
    </source>
</evidence>
<dbReference type="CDD" id="cd00028">
    <property type="entry name" value="B_lectin"/>
    <property type="match status" value="1"/>
</dbReference>
<dbReference type="PROSITE" id="PS00107">
    <property type="entry name" value="PROTEIN_KINASE_ATP"/>
    <property type="match status" value="1"/>
</dbReference>
<evidence type="ECO:0000256" key="12">
    <source>
        <dbReference type="ARBA" id="ARBA00023157"/>
    </source>
</evidence>
<dbReference type="Pfam" id="PF01453">
    <property type="entry name" value="B_lectin"/>
    <property type="match status" value="1"/>
</dbReference>
<dbReference type="InParanoid" id="A0A251U6A1"/>
<dbReference type="SUPFAM" id="SSF56112">
    <property type="entry name" value="Protein kinase-like (PK-like)"/>
    <property type="match status" value="1"/>
</dbReference>
<proteinExistence type="inferred from homology"/>
<evidence type="ECO:0000256" key="5">
    <source>
        <dbReference type="ARBA" id="ARBA00022692"/>
    </source>
</evidence>
<reference evidence="25" key="2">
    <citation type="submission" date="2017-02" db="EMBL/GenBank/DDBJ databases">
        <title>Sunflower complete genome.</title>
        <authorList>
            <person name="Langlade N."/>
            <person name="Munos S."/>
        </authorList>
    </citation>
    <scope>NUCLEOTIDE SEQUENCE [LARGE SCALE GENOMIC DNA]</scope>
    <source>
        <tissue evidence="25">Leaves</tissue>
    </source>
</reference>
<dbReference type="Proteomes" id="UP000215914">
    <property type="component" value="Chromosome 8"/>
</dbReference>
<evidence type="ECO:0000313" key="24">
    <source>
        <dbReference type="EMBL" id="KAF5795318.1"/>
    </source>
</evidence>
<evidence type="ECO:0000259" key="21">
    <source>
        <dbReference type="PROSITE" id="PS50011"/>
    </source>
</evidence>
<dbReference type="PIRSF" id="PIRSF000641">
    <property type="entry name" value="SRK"/>
    <property type="match status" value="1"/>
</dbReference>
<dbReference type="EMBL" id="CM007897">
    <property type="protein sequence ID" value="OTG18573.1"/>
    <property type="molecule type" value="Genomic_DNA"/>
</dbReference>
<dbReference type="InterPro" id="IPR000742">
    <property type="entry name" value="EGF"/>
</dbReference>
<keyword evidence="14" id="KW-0325">Glycoprotein</keyword>
<evidence type="ECO:0000256" key="16">
    <source>
        <dbReference type="ARBA" id="ARBA00048679"/>
    </source>
</evidence>
<comment type="similarity">
    <text evidence="17">Belongs to the protein kinase superfamily. Ser/Thr protein kinase family.</text>
</comment>
<keyword evidence="13" id="KW-0675">Receptor</keyword>
<keyword evidence="7 17" id="KW-0547">Nucleotide-binding</keyword>
<dbReference type="InterPro" id="IPR000719">
    <property type="entry name" value="Prot_kinase_dom"/>
</dbReference>
<evidence type="ECO:0000256" key="14">
    <source>
        <dbReference type="ARBA" id="ARBA00023180"/>
    </source>
</evidence>
<comment type="catalytic activity">
    <reaction evidence="16 17">
        <text>L-seryl-[protein] + ATP = O-phospho-L-seryl-[protein] + ADP + H(+)</text>
        <dbReference type="Rhea" id="RHEA:17989"/>
        <dbReference type="Rhea" id="RHEA-COMP:9863"/>
        <dbReference type="Rhea" id="RHEA-COMP:11604"/>
        <dbReference type="ChEBI" id="CHEBI:15378"/>
        <dbReference type="ChEBI" id="CHEBI:29999"/>
        <dbReference type="ChEBI" id="CHEBI:30616"/>
        <dbReference type="ChEBI" id="CHEBI:83421"/>
        <dbReference type="ChEBI" id="CHEBI:456216"/>
        <dbReference type="EC" id="2.7.11.1"/>
    </reaction>
</comment>
<dbReference type="CDD" id="cd00053">
    <property type="entry name" value="EGF"/>
    <property type="match status" value="1"/>
</dbReference>
<dbReference type="SMART" id="SM00220">
    <property type="entry name" value="S_TKc"/>
    <property type="match status" value="1"/>
</dbReference>
<keyword evidence="9 17" id="KW-0067">ATP-binding</keyword>
<keyword evidence="8 17" id="KW-0418">Kinase</keyword>
<dbReference type="Gene3D" id="3.30.200.20">
    <property type="entry name" value="Phosphorylase Kinase, domain 1"/>
    <property type="match status" value="1"/>
</dbReference>
<dbReference type="InterPro" id="IPR017441">
    <property type="entry name" value="Protein_kinase_ATP_BS"/>
</dbReference>
<dbReference type="SUPFAM" id="SSF51110">
    <property type="entry name" value="alpha-D-mannose-specific plant lectins"/>
    <property type="match status" value="1"/>
</dbReference>
<dbReference type="InterPro" id="IPR008271">
    <property type="entry name" value="Ser/Thr_kinase_AS"/>
</dbReference>
<evidence type="ECO:0000256" key="20">
    <source>
        <dbReference type="SAM" id="SignalP"/>
    </source>
</evidence>
<dbReference type="OrthoDB" id="1537556at2759"/>
<feature type="transmembrane region" description="Helical" evidence="19">
    <location>
        <begin position="418"/>
        <end position="440"/>
    </location>
</feature>
<dbReference type="OMA" id="WSPATEM"/>
<reference evidence="24 26" key="1">
    <citation type="journal article" date="2017" name="Nature">
        <title>The sunflower genome provides insights into oil metabolism, flowering and Asterid evolution.</title>
        <authorList>
            <person name="Badouin H."/>
            <person name="Gouzy J."/>
            <person name="Grassa C.J."/>
            <person name="Murat F."/>
            <person name="Staton S.E."/>
            <person name="Cottret L."/>
            <person name="Lelandais-Briere C."/>
            <person name="Owens G.L."/>
            <person name="Carrere S."/>
            <person name="Mayjonade B."/>
            <person name="Legrand L."/>
            <person name="Gill N."/>
            <person name="Kane N.C."/>
            <person name="Bowers J.E."/>
            <person name="Hubner S."/>
            <person name="Bellec A."/>
            <person name="Berard A."/>
            <person name="Berges H."/>
            <person name="Blanchet N."/>
            <person name="Boniface M.C."/>
            <person name="Brunel D."/>
            <person name="Catrice O."/>
            <person name="Chaidir N."/>
            <person name="Claudel C."/>
            <person name="Donnadieu C."/>
            <person name="Faraut T."/>
            <person name="Fievet G."/>
            <person name="Helmstetter N."/>
            <person name="King M."/>
            <person name="Knapp S.J."/>
            <person name="Lai Z."/>
            <person name="Le Paslier M.C."/>
            <person name="Lippi Y."/>
            <person name="Lorenzon L."/>
            <person name="Mandel J.R."/>
            <person name="Marage G."/>
            <person name="Marchand G."/>
            <person name="Marquand E."/>
            <person name="Bret-Mestries E."/>
            <person name="Morien E."/>
            <person name="Nambeesan S."/>
            <person name="Nguyen T."/>
            <person name="Pegot-Espagnet P."/>
            <person name="Pouilly N."/>
            <person name="Raftis F."/>
            <person name="Sallet E."/>
            <person name="Schiex T."/>
            <person name="Thomas J."/>
            <person name="Vandecasteele C."/>
            <person name="Vares D."/>
            <person name="Vear F."/>
            <person name="Vautrin S."/>
            <person name="Crespi M."/>
            <person name="Mangin B."/>
            <person name="Burke J.M."/>
            <person name="Salse J."/>
            <person name="Munos S."/>
            <person name="Vincourt P."/>
            <person name="Rieseberg L.H."/>
            <person name="Langlade N.B."/>
        </authorList>
    </citation>
    <scope>NUCLEOTIDE SEQUENCE [LARGE SCALE GENOMIC DNA]</scope>
    <source>
        <strain evidence="26">cv. SF193</strain>
        <tissue evidence="24">Leaves</tissue>
    </source>
</reference>
<evidence type="ECO:0000256" key="18">
    <source>
        <dbReference type="PROSITE-ProRule" id="PRU10141"/>
    </source>
</evidence>
<dbReference type="InterPro" id="IPR001480">
    <property type="entry name" value="Bulb-type_lectin_dom"/>
</dbReference>
<dbReference type="InterPro" id="IPR003609">
    <property type="entry name" value="Pan_app"/>
</dbReference>
<dbReference type="PANTHER" id="PTHR47974:SF6">
    <property type="entry name" value="NON-SPECIFIC SERINE_THREONINE PROTEIN KINASE"/>
    <property type="match status" value="1"/>
</dbReference>
<evidence type="ECO:0000256" key="6">
    <source>
        <dbReference type="ARBA" id="ARBA00022729"/>
    </source>
</evidence>
<dbReference type="CDD" id="cd14066">
    <property type="entry name" value="STKc_IRAK"/>
    <property type="match status" value="1"/>
</dbReference>
<evidence type="ECO:0000256" key="4">
    <source>
        <dbReference type="ARBA" id="ARBA00022679"/>
    </source>
</evidence>
<reference evidence="24" key="3">
    <citation type="submission" date="2020-06" db="EMBL/GenBank/DDBJ databases">
        <title>Helianthus annuus Genome sequencing and assembly Release 2.</title>
        <authorList>
            <person name="Gouzy J."/>
            <person name="Langlade N."/>
            <person name="Munos S."/>
        </authorList>
    </citation>
    <scope>NUCLEOTIDE SEQUENCE</scope>
    <source>
        <tissue evidence="24">Leaves</tissue>
    </source>
</reference>
<dbReference type="InterPro" id="IPR011009">
    <property type="entry name" value="Kinase-like_dom_sf"/>
</dbReference>
<feature type="domain" description="Apple" evidence="23">
    <location>
        <begin position="291"/>
        <end position="378"/>
    </location>
</feature>
<dbReference type="GO" id="GO:0005524">
    <property type="term" value="F:ATP binding"/>
    <property type="evidence" value="ECO:0007669"/>
    <property type="project" value="UniProtKB-UniRule"/>
</dbReference>
<evidence type="ECO:0000256" key="3">
    <source>
        <dbReference type="ARBA" id="ARBA00022536"/>
    </source>
</evidence>
<keyword evidence="11 19" id="KW-0472">Membrane</keyword>
<dbReference type="PROSITE" id="PS01186">
    <property type="entry name" value="EGF_2"/>
    <property type="match status" value="1"/>
</dbReference>
<comment type="subcellular location">
    <subcellularLocation>
        <location evidence="1">Membrane</location>
        <topology evidence="1">Single-pass type I membrane protein</topology>
    </subcellularLocation>
</comment>
<dbReference type="PANTHER" id="PTHR47974">
    <property type="entry name" value="OS07G0415500 PROTEIN"/>
    <property type="match status" value="1"/>
</dbReference>
<dbReference type="PROSITE" id="PS50927">
    <property type="entry name" value="BULB_LECTIN"/>
    <property type="match status" value="1"/>
</dbReference>
<evidence type="ECO:0000313" key="25">
    <source>
        <dbReference type="EMBL" id="OTG18573.1"/>
    </source>
</evidence>
<evidence type="ECO:0000256" key="11">
    <source>
        <dbReference type="ARBA" id="ARBA00023136"/>
    </source>
</evidence>
<keyword evidence="6 20" id="KW-0732">Signal</keyword>